<dbReference type="EMBL" id="BAAAJK010000018">
    <property type="protein sequence ID" value="GAA1392095.1"/>
    <property type="molecule type" value="Genomic_DNA"/>
</dbReference>
<comment type="caution">
    <text evidence="1">The sequence shown here is derived from an EMBL/GenBank/DDBJ whole genome shotgun (WGS) entry which is preliminary data.</text>
</comment>
<evidence type="ECO:0000313" key="2">
    <source>
        <dbReference type="Proteomes" id="UP001501414"/>
    </source>
</evidence>
<name>A0ABP4IML4_9PSEU</name>
<evidence type="ECO:0000313" key="1">
    <source>
        <dbReference type="EMBL" id="GAA1392095.1"/>
    </source>
</evidence>
<keyword evidence="2" id="KW-1185">Reference proteome</keyword>
<sequence length="61" mass="6204">MRRSTRVGTGPATRSTMLTTAAAATPRAGSPGFHAPAGAMGLISAVVLRVRLVLLAMLASR</sequence>
<accession>A0ABP4IML4</accession>
<protein>
    <submittedName>
        <fullName evidence="1">Uncharacterized protein</fullName>
    </submittedName>
</protein>
<dbReference type="Proteomes" id="UP001501414">
    <property type="component" value="Unassembled WGS sequence"/>
</dbReference>
<proteinExistence type="predicted"/>
<organism evidence="1 2">
    <name type="scientific">Pseudonocardia kongjuensis</name>
    <dbReference type="NCBI Taxonomy" id="102227"/>
    <lineage>
        <taxon>Bacteria</taxon>
        <taxon>Bacillati</taxon>
        <taxon>Actinomycetota</taxon>
        <taxon>Actinomycetes</taxon>
        <taxon>Pseudonocardiales</taxon>
        <taxon>Pseudonocardiaceae</taxon>
        <taxon>Pseudonocardia</taxon>
    </lineage>
</organism>
<reference evidence="2" key="1">
    <citation type="journal article" date="2019" name="Int. J. Syst. Evol. Microbiol.">
        <title>The Global Catalogue of Microorganisms (GCM) 10K type strain sequencing project: providing services to taxonomists for standard genome sequencing and annotation.</title>
        <authorList>
            <consortium name="The Broad Institute Genomics Platform"/>
            <consortium name="The Broad Institute Genome Sequencing Center for Infectious Disease"/>
            <person name="Wu L."/>
            <person name="Ma J."/>
        </authorList>
    </citation>
    <scope>NUCLEOTIDE SEQUENCE [LARGE SCALE GENOMIC DNA]</scope>
    <source>
        <strain evidence="2">JCM 11896</strain>
    </source>
</reference>
<gene>
    <name evidence="1" type="ORF">GCM10009613_35940</name>
</gene>